<feature type="transmembrane region" description="Helical" evidence="5">
    <location>
        <begin position="261"/>
        <end position="279"/>
    </location>
</feature>
<keyword evidence="5" id="KW-0813">Transport</keyword>
<proteinExistence type="inferred from homology"/>
<dbReference type="InterPro" id="IPR035906">
    <property type="entry name" value="MetI-like_sf"/>
</dbReference>
<keyword evidence="3 5" id="KW-1133">Transmembrane helix</keyword>
<evidence type="ECO:0000259" key="7">
    <source>
        <dbReference type="PROSITE" id="PS50928"/>
    </source>
</evidence>
<dbReference type="RefSeq" id="WP_193497342.1">
    <property type="nucleotide sequence ID" value="NZ_CP063169.1"/>
</dbReference>
<evidence type="ECO:0000256" key="4">
    <source>
        <dbReference type="ARBA" id="ARBA00023136"/>
    </source>
</evidence>
<dbReference type="KEGG" id="halt:IM660_19175"/>
<comment type="similarity">
    <text evidence="5">Belongs to the binding-protein-dependent transport system permease family.</text>
</comment>
<accession>A0A7M1SUE0</accession>
<comment type="subcellular location">
    <subcellularLocation>
        <location evidence="5">Cell membrane</location>
        <topology evidence="5">Multi-pass membrane protein</topology>
    </subcellularLocation>
    <subcellularLocation>
        <location evidence="1">Membrane</location>
        <topology evidence="1">Multi-pass membrane protein</topology>
    </subcellularLocation>
</comment>
<dbReference type="PROSITE" id="PS50928">
    <property type="entry name" value="ABC_TM1"/>
    <property type="match status" value="1"/>
</dbReference>
<sequence>MSDQTSLPVPGSSGPSQTTLGDPPDVPTKPSTARRGKSSGQATASQWRLIWRRFRKHKLAMIGLTVTGFLYLIAAFAGFLAPYTTTDLSAQHTYAPPTSLHLVDTSGGSWDWGLHYYGYFVEQDPDTLALTYTVDETAKVPVEFFAQGSTYEFWGLFTTNVHLLGPADPGTEHPMYLLGADRLGHDLLSLIIHGTRISMSVGLVGVTLAFLLGITLGGVSGFVGGKVDTIIQRIIELFMSIPTLPLWLGLAAAIPGEWGPVTRYVAITVVLSLVGWTGLAREVRGRFLSLREEDFVTAARLDGAKQPAIIFSHMLPSFTSHLIATLTLSIPAMILAETALSFLGLGLQPPTVSWGVLLQEAQNLRVIASAPWLLLPGAAVVAAVLSLNFLGDGLRDSADPYRS</sequence>
<dbReference type="GO" id="GO:0005886">
    <property type="term" value="C:plasma membrane"/>
    <property type="evidence" value="ECO:0007669"/>
    <property type="project" value="UniProtKB-SubCell"/>
</dbReference>
<evidence type="ECO:0000256" key="5">
    <source>
        <dbReference type="RuleBase" id="RU363032"/>
    </source>
</evidence>
<reference evidence="8 9" key="1">
    <citation type="submission" date="2020-10" db="EMBL/GenBank/DDBJ databases">
        <title>Haloactinobacterium sp. RN3S43, a bacterium isolated from saline soil.</title>
        <authorList>
            <person name="Sun J.-Q."/>
        </authorList>
    </citation>
    <scope>NUCLEOTIDE SEQUENCE [LARGE SCALE GENOMIC DNA]</scope>
    <source>
        <strain evidence="8 9">RN3S43</strain>
    </source>
</reference>
<dbReference type="PANTHER" id="PTHR43839:SF3">
    <property type="entry name" value="OLIGOPEPTIDE ABC TRANSPORTER, PERMEASE PROTEIN"/>
    <property type="match status" value="1"/>
</dbReference>
<feature type="transmembrane region" description="Helical" evidence="5">
    <location>
        <begin position="367"/>
        <end position="390"/>
    </location>
</feature>
<dbReference type="Proteomes" id="UP000593758">
    <property type="component" value="Chromosome"/>
</dbReference>
<feature type="transmembrane region" description="Helical" evidence="5">
    <location>
        <begin position="59"/>
        <end position="81"/>
    </location>
</feature>
<dbReference type="GO" id="GO:0055085">
    <property type="term" value="P:transmembrane transport"/>
    <property type="evidence" value="ECO:0007669"/>
    <property type="project" value="InterPro"/>
</dbReference>
<evidence type="ECO:0000313" key="8">
    <source>
        <dbReference type="EMBL" id="QOR70667.1"/>
    </source>
</evidence>
<feature type="region of interest" description="Disordered" evidence="6">
    <location>
        <begin position="1"/>
        <end position="41"/>
    </location>
</feature>
<evidence type="ECO:0000313" key="9">
    <source>
        <dbReference type="Proteomes" id="UP000593758"/>
    </source>
</evidence>
<dbReference type="EMBL" id="CP063169">
    <property type="protein sequence ID" value="QOR70667.1"/>
    <property type="molecule type" value="Genomic_DNA"/>
</dbReference>
<dbReference type="Pfam" id="PF00528">
    <property type="entry name" value="BPD_transp_1"/>
    <property type="match status" value="1"/>
</dbReference>
<keyword evidence="4 5" id="KW-0472">Membrane</keyword>
<feature type="transmembrane region" description="Helical" evidence="5">
    <location>
        <begin position="322"/>
        <end position="347"/>
    </location>
</feature>
<gene>
    <name evidence="8" type="ORF">IM660_19175</name>
</gene>
<name>A0A7M1SUE0_9MICO</name>
<dbReference type="InterPro" id="IPR000515">
    <property type="entry name" value="MetI-like"/>
</dbReference>
<feature type="transmembrane region" description="Helical" evidence="5">
    <location>
        <begin position="197"/>
        <end position="223"/>
    </location>
</feature>
<dbReference type="Pfam" id="PF12911">
    <property type="entry name" value="OppC_N"/>
    <property type="match status" value="1"/>
</dbReference>
<evidence type="ECO:0000256" key="2">
    <source>
        <dbReference type="ARBA" id="ARBA00022692"/>
    </source>
</evidence>
<evidence type="ECO:0000256" key="3">
    <source>
        <dbReference type="ARBA" id="ARBA00022989"/>
    </source>
</evidence>
<dbReference type="SUPFAM" id="SSF161098">
    <property type="entry name" value="MetI-like"/>
    <property type="match status" value="1"/>
</dbReference>
<dbReference type="Gene3D" id="1.10.3720.10">
    <property type="entry name" value="MetI-like"/>
    <property type="match status" value="1"/>
</dbReference>
<feature type="domain" description="ABC transmembrane type-1" evidence="7">
    <location>
        <begin position="195"/>
        <end position="391"/>
    </location>
</feature>
<dbReference type="CDD" id="cd06261">
    <property type="entry name" value="TM_PBP2"/>
    <property type="match status" value="1"/>
</dbReference>
<keyword evidence="9" id="KW-1185">Reference proteome</keyword>
<evidence type="ECO:0000256" key="1">
    <source>
        <dbReference type="ARBA" id="ARBA00004141"/>
    </source>
</evidence>
<keyword evidence="2 5" id="KW-0812">Transmembrane</keyword>
<feature type="transmembrane region" description="Helical" evidence="5">
    <location>
        <begin position="235"/>
        <end position="255"/>
    </location>
</feature>
<protein>
    <submittedName>
        <fullName evidence="8">ABC transporter permease</fullName>
    </submittedName>
</protein>
<dbReference type="InterPro" id="IPR025966">
    <property type="entry name" value="OppC_N"/>
</dbReference>
<dbReference type="AlphaFoldDB" id="A0A7M1SUE0"/>
<evidence type="ECO:0000256" key="6">
    <source>
        <dbReference type="SAM" id="MobiDB-lite"/>
    </source>
</evidence>
<organism evidence="8 9">
    <name type="scientific">Ruania alkalisoli</name>
    <dbReference type="NCBI Taxonomy" id="2779775"/>
    <lineage>
        <taxon>Bacteria</taxon>
        <taxon>Bacillati</taxon>
        <taxon>Actinomycetota</taxon>
        <taxon>Actinomycetes</taxon>
        <taxon>Micrococcales</taxon>
        <taxon>Ruaniaceae</taxon>
        <taxon>Ruania</taxon>
    </lineage>
</organism>
<dbReference type="PANTHER" id="PTHR43839">
    <property type="entry name" value="OPPC IN A BINDING PROTEIN-DEPENDENT TRANSPORT SYSTEM"/>
    <property type="match status" value="1"/>
</dbReference>
<feature type="compositionally biased region" description="Polar residues" evidence="6">
    <location>
        <begin position="1"/>
        <end position="20"/>
    </location>
</feature>